<dbReference type="Gene3D" id="3.30.230.10">
    <property type="match status" value="1"/>
</dbReference>
<protein>
    <submittedName>
        <fullName evidence="7">Galactokinase</fullName>
    </submittedName>
</protein>
<dbReference type="Pfam" id="PF00288">
    <property type="entry name" value="GHMP_kinases_N"/>
    <property type="match status" value="1"/>
</dbReference>
<comment type="similarity">
    <text evidence="1">Belongs to the GHMP kinase family. GalK subfamily.</text>
</comment>
<dbReference type="InterPro" id="IPR019539">
    <property type="entry name" value="GalKase_N"/>
</dbReference>
<evidence type="ECO:0000256" key="3">
    <source>
        <dbReference type="ARBA" id="ARBA00022777"/>
    </source>
</evidence>
<dbReference type="InterPro" id="IPR006206">
    <property type="entry name" value="Mevalonate/galactokinase"/>
</dbReference>
<dbReference type="PANTHER" id="PTHR10457">
    <property type="entry name" value="MEVALONATE KINASE/GALACTOKINASE"/>
    <property type="match status" value="1"/>
</dbReference>
<dbReference type="InterPro" id="IPR000705">
    <property type="entry name" value="Galactokinase"/>
</dbReference>
<feature type="domain" description="Galactokinase N-terminal" evidence="6">
    <location>
        <begin position="44"/>
        <end position="92"/>
    </location>
</feature>
<evidence type="ECO:0000259" key="5">
    <source>
        <dbReference type="Pfam" id="PF00288"/>
    </source>
</evidence>
<sequence length="427" mass="47356">MYNISQLKDYLKEKKMDEKFSSIYGNDAYSISEAYNRLSDTIKHFESIEKTQEIYVFSASGRTELSGNHTDHNNGCVLTASINLDKLAVVAKRDDNKIVVYTDYSNNPDIIDINDLNINKDEYGKSNALTRGVCAGIKNKGYNIGGCTVTLNNKVLIGSGLSSSASFESLIGEIQNALYNEDKISKVDIAKIGQYAENVYFGKPCGLMDQMGCSVGGIMSIDFKDNDNPIIEKVEYDFESKGYALMIVDAKGDHSGLTNEYAAIREEMNAVANYLGKKVCRRITKKELIDNASKLRAEVGDRAIMRAYHFLEENERVINQINALKKDDINTYIKLMNESGLSSFMYLQNCYSVTSSKNMGVALGLTLTKDFLKDEGACRVHGGGFAGTIQALIPVNKVEEYKKYMNSIFGEGSAVKIRVRQSPVCAI</sequence>
<dbReference type="PIRSF" id="PIRSF000530">
    <property type="entry name" value="Galactokinase"/>
    <property type="match status" value="1"/>
</dbReference>
<proteinExistence type="inferred from homology"/>
<accession>A0A0G4K7A6</accession>
<keyword evidence="8" id="KW-1185">Reference proteome</keyword>
<gene>
    <name evidence="7" type="ORF">BRSU_1242</name>
</gene>
<organism evidence="7 8">
    <name type="scientific">Brachyspira suanatina</name>
    <dbReference type="NCBI Taxonomy" id="381802"/>
    <lineage>
        <taxon>Bacteria</taxon>
        <taxon>Pseudomonadati</taxon>
        <taxon>Spirochaetota</taxon>
        <taxon>Spirochaetia</taxon>
        <taxon>Brachyspirales</taxon>
        <taxon>Brachyspiraceae</taxon>
        <taxon>Brachyspira</taxon>
    </lineage>
</organism>
<dbReference type="RefSeq" id="WP_048594385.1">
    <property type="nucleotide sequence ID" value="NZ_CVLB01000001.1"/>
</dbReference>
<dbReference type="GO" id="GO:0006012">
    <property type="term" value="P:galactose metabolic process"/>
    <property type="evidence" value="ECO:0007669"/>
    <property type="project" value="InterPro"/>
</dbReference>
<keyword evidence="4" id="KW-0067">ATP-binding</keyword>
<dbReference type="InterPro" id="IPR006204">
    <property type="entry name" value="GHMP_kinase_N_dom"/>
</dbReference>
<evidence type="ECO:0000256" key="4">
    <source>
        <dbReference type="ARBA" id="ARBA00022840"/>
    </source>
</evidence>
<dbReference type="OrthoDB" id="250531at2"/>
<dbReference type="GO" id="GO:0005829">
    <property type="term" value="C:cytosol"/>
    <property type="evidence" value="ECO:0007669"/>
    <property type="project" value="TreeGrafter"/>
</dbReference>
<dbReference type="PRINTS" id="PR00473">
    <property type="entry name" value="GALCTOKINASE"/>
</dbReference>
<evidence type="ECO:0000259" key="6">
    <source>
        <dbReference type="Pfam" id="PF10509"/>
    </source>
</evidence>
<dbReference type="SUPFAM" id="SSF55060">
    <property type="entry name" value="GHMP Kinase, C-terminal domain"/>
    <property type="match status" value="1"/>
</dbReference>
<dbReference type="PANTHER" id="PTHR10457:SF7">
    <property type="entry name" value="GALACTOKINASE-RELATED"/>
    <property type="match status" value="1"/>
</dbReference>
<dbReference type="SUPFAM" id="SSF54211">
    <property type="entry name" value="Ribosomal protein S5 domain 2-like"/>
    <property type="match status" value="1"/>
</dbReference>
<dbReference type="GO" id="GO:0004335">
    <property type="term" value="F:galactokinase activity"/>
    <property type="evidence" value="ECO:0007669"/>
    <property type="project" value="InterPro"/>
</dbReference>
<dbReference type="GO" id="GO:0005524">
    <property type="term" value="F:ATP binding"/>
    <property type="evidence" value="ECO:0007669"/>
    <property type="project" value="UniProtKB-KW"/>
</dbReference>
<keyword evidence="2" id="KW-0547">Nucleotide-binding</keyword>
<dbReference type="Proteomes" id="UP000043763">
    <property type="component" value="Unassembled WGS sequence"/>
</dbReference>
<dbReference type="EMBL" id="CVLB01000001">
    <property type="protein sequence ID" value="CRF33125.1"/>
    <property type="molecule type" value="Genomic_DNA"/>
</dbReference>
<feature type="domain" description="GHMP kinase N-terminal" evidence="5">
    <location>
        <begin position="141"/>
        <end position="217"/>
    </location>
</feature>
<dbReference type="InterPro" id="IPR014721">
    <property type="entry name" value="Ribsml_uS5_D2-typ_fold_subgr"/>
</dbReference>
<evidence type="ECO:0000256" key="2">
    <source>
        <dbReference type="ARBA" id="ARBA00022741"/>
    </source>
</evidence>
<dbReference type="InterPro" id="IPR020568">
    <property type="entry name" value="Ribosomal_Su5_D2-typ_SF"/>
</dbReference>
<dbReference type="InterPro" id="IPR036554">
    <property type="entry name" value="GHMP_kinase_C_sf"/>
</dbReference>
<evidence type="ECO:0000313" key="8">
    <source>
        <dbReference type="Proteomes" id="UP000043763"/>
    </source>
</evidence>
<keyword evidence="3 7" id="KW-0808">Transferase</keyword>
<name>A0A0G4K7A6_9SPIR</name>
<dbReference type="PRINTS" id="PR00959">
    <property type="entry name" value="MEVGALKINASE"/>
</dbReference>
<evidence type="ECO:0000256" key="1">
    <source>
        <dbReference type="ARBA" id="ARBA00006566"/>
    </source>
</evidence>
<dbReference type="Pfam" id="PF10509">
    <property type="entry name" value="GalKase_gal_bdg"/>
    <property type="match status" value="1"/>
</dbReference>
<evidence type="ECO:0000313" key="7">
    <source>
        <dbReference type="EMBL" id="CRF33125.1"/>
    </source>
</evidence>
<keyword evidence="3 7" id="KW-0418">Kinase</keyword>
<dbReference type="Gene3D" id="3.30.70.890">
    <property type="entry name" value="GHMP kinase, C-terminal domain"/>
    <property type="match status" value="1"/>
</dbReference>
<dbReference type="AlphaFoldDB" id="A0A0G4K7A6"/>
<reference evidence="8" key="1">
    <citation type="submission" date="2015-04" db="EMBL/GenBank/DDBJ databases">
        <authorList>
            <person name="Mushtaq Mamoona"/>
        </authorList>
    </citation>
    <scope>NUCLEOTIDE SEQUENCE [LARGE SCALE GENOMIC DNA]</scope>
    <source>
        <strain evidence="8">AN4859/03</strain>
    </source>
</reference>